<keyword evidence="1" id="KW-0732">Signal</keyword>
<evidence type="ECO:0000256" key="1">
    <source>
        <dbReference type="SAM" id="SignalP"/>
    </source>
</evidence>
<evidence type="ECO:0008006" key="4">
    <source>
        <dbReference type="Google" id="ProtNLM"/>
    </source>
</evidence>
<evidence type="ECO:0000313" key="3">
    <source>
        <dbReference type="Proteomes" id="UP000293613"/>
    </source>
</evidence>
<accession>A0A8B3RHY8</accession>
<feature type="signal peptide" evidence="1">
    <location>
        <begin position="1"/>
        <end position="24"/>
    </location>
</feature>
<feature type="chain" id="PRO_5032868807" description="Lipoprotein" evidence="1">
    <location>
        <begin position="25"/>
        <end position="180"/>
    </location>
</feature>
<dbReference type="EMBL" id="RSCO01000028">
    <property type="protein sequence ID" value="RYM94486.1"/>
    <property type="molecule type" value="Genomic_DNA"/>
</dbReference>
<proteinExistence type="predicted"/>
<comment type="caution">
    <text evidence="2">The sequence shown here is derived from an EMBL/GenBank/DDBJ whole genome shotgun (WGS) entry which is preliminary data.</text>
</comment>
<dbReference type="Proteomes" id="UP000293613">
    <property type="component" value="Unassembled WGS sequence"/>
</dbReference>
<evidence type="ECO:0000313" key="2">
    <source>
        <dbReference type="EMBL" id="RYM94486.1"/>
    </source>
</evidence>
<dbReference type="AlphaFoldDB" id="A0A8B3RHY8"/>
<organism evidence="2 3">
    <name type="scientific">Bifidobacterium animalis subsp. lactis</name>
    <name type="common">Bifidobacterium lactis</name>
    <dbReference type="NCBI Taxonomy" id="302911"/>
    <lineage>
        <taxon>Bacteria</taxon>
        <taxon>Bacillati</taxon>
        <taxon>Actinomycetota</taxon>
        <taxon>Actinomycetes</taxon>
        <taxon>Bifidobacteriales</taxon>
        <taxon>Bifidobacteriaceae</taxon>
        <taxon>Bifidobacterium</taxon>
    </lineage>
</organism>
<protein>
    <recommendedName>
        <fullName evidence="4">Lipoprotein</fullName>
    </recommendedName>
</protein>
<dbReference type="PROSITE" id="PS51257">
    <property type="entry name" value="PROKAR_LIPOPROTEIN"/>
    <property type="match status" value="1"/>
</dbReference>
<name>A0A8B3RHY8_BIFAN</name>
<sequence>MGWGKRIGSLLTAMALTGMVAACGQVDSPQSTLSATTAQTNSSIDSVGPALTEDQLKLFNETMDQWQRKNDGTLVESMGPTLLEGSTMNVSSKGYHAGDAYEIGVWCMGYGSVKAKWILGDTLSYTTEVQCSPQIGAEDSIFTGDDAKESTMTHTAQDDTMAQVAYRIIKVEDYKSQSDS</sequence>
<gene>
    <name evidence="2" type="ORF">PG2011B_1201</name>
</gene>
<reference evidence="2 3" key="1">
    <citation type="journal article" date="2019" name="Appl. Environ. Microbiol.">
        <title>Dissecting the evolutionary development of the Bifidobacterium animalis species through comparative genomics analyses.</title>
        <authorList>
            <person name="Lugli G.A."/>
            <person name="Mancino W."/>
            <person name="Milani C."/>
            <person name="Duranti S."/>
            <person name="Mancabelli L."/>
            <person name="Napoli S."/>
            <person name="Mangifesta M."/>
            <person name="Viappiani A."/>
            <person name="Anzalone R."/>
            <person name="Longhi G."/>
            <person name="van Sinderen D."/>
            <person name="Ventura M."/>
            <person name="Turroni F."/>
        </authorList>
    </citation>
    <scope>NUCLEOTIDE SEQUENCE [LARGE SCALE GENOMIC DNA]</scope>
    <source>
        <strain evidence="2 3">2011B</strain>
    </source>
</reference>